<dbReference type="AlphaFoldDB" id="A0A1I7WA59"/>
<name>A0A1I7WA59_HETBA</name>
<protein>
    <submittedName>
        <fullName evidence="2">Secreted protein</fullName>
    </submittedName>
</protein>
<reference evidence="2" key="1">
    <citation type="submission" date="2016-11" db="UniProtKB">
        <authorList>
            <consortium name="WormBaseParasite"/>
        </authorList>
    </citation>
    <scope>IDENTIFICATION</scope>
</reference>
<evidence type="ECO:0000313" key="2">
    <source>
        <dbReference type="WBParaSite" id="Hba_01563"/>
    </source>
</evidence>
<sequence>MTGFVIIQLVLARNNRISCLHFRHAFLAKQRAANIKISAVTRWQKIVMLIHVFIPHFNDEKQLQLYFLFFISRNSGCLLDIRPFRCCIDKYSFYHHFSTWLWKTAKKLSTFMGTAFGMDMCCQQRSTIDTLSGKACRIHHLQKQRFSYLASLNKAEKTFSFSRLKKYNMMDDNLFNNHLKLCRTTHEVHRRIRSFSVTNSIRVN</sequence>
<dbReference type="Proteomes" id="UP000095283">
    <property type="component" value="Unplaced"/>
</dbReference>
<proteinExistence type="predicted"/>
<keyword evidence="1" id="KW-1185">Reference proteome</keyword>
<dbReference type="WBParaSite" id="Hba_01563">
    <property type="protein sequence ID" value="Hba_01563"/>
    <property type="gene ID" value="Hba_01563"/>
</dbReference>
<organism evidence="1 2">
    <name type="scientific">Heterorhabditis bacteriophora</name>
    <name type="common">Entomopathogenic nematode worm</name>
    <dbReference type="NCBI Taxonomy" id="37862"/>
    <lineage>
        <taxon>Eukaryota</taxon>
        <taxon>Metazoa</taxon>
        <taxon>Ecdysozoa</taxon>
        <taxon>Nematoda</taxon>
        <taxon>Chromadorea</taxon>
        <taxon>Rhabditida</taxon>
        <taxon>Rhabditina</taxon>
        <taxon>Rhabditomorpha</taxon>
        <taxon>Strongyloidea</taxon>
        <taxon>Heterorhabditidae</taxon>
        <taxon>Heterorhabditis</taxon>
    </lineage>
</organism>
<evidence type="ECO:0000313" key="1">
    <source>
        <dbReference type="Proteomes" id="UP000095283"/>
    </source>
</evidence>
<accession>A0A1I7WA59</accession>